<dbReference type="InterPro" id="IPR046960">
    <property type="entry name" value="PPR_At4g14850-like_plant"/>
</dbReference>
<feature type="repeat" description="PPR" evidence="2">
    <location>
        <begin position="110"/>
        <end position="144"/>
    </location>
</feature>
<feature type="repeat" description="PPR" evidence="2">
    <location>
        <begin position="344"/>
        <end position="378"/>
    </location>
</feature>
<evidence type="ECO:0008006" key="5">
    <source>
        <dbReference type="Google" id="ProtNLM"/>
    </source>
</evidence>
<dbReference type="GO" id="GO:0003723">
    <property type="term" value="F:RNA binding"/>
    <property type="evidence" value="ECO:0007669"/>
    <property type="project" value="InterPro"/>
</dbReference>
<dbReference type="Pfam" id="PF13041">
    <property type="entry name" value="PPR_2"/>
    <property type="match status" value="2"/>
</dbReference>
<dbReference type="GO" id="GO:0009451">
    <property type="term" value="P:RNA modification"/>
    <property type="evidence" value="ECO:0007669"/>
    <property type="project" value="InterPro"/>
</dbReference>
<evidence type="ECO:0000256" key="1">
    <source>
        <dbReference type="ARBA" id="ARBA00022737"/>
    </source>
</evidence>
<comment type="caution">
    <text evidence="3">The sequence shown here is derived from an EMBL/GenBank/DDBJ whole genome shotgun (WGS) entry which is preliminary data.</text>
</comment>
<dbReference type="FunFam" id="1.25.40.10:FF:000470">
    <property type="entry name" value="Pentatricopeptide repeat-containing protein At5g66520"/>
    <property type="match status" value="1"/>
</dbReference>
<keyword evidence="4" id="KW-1185">Reference proteome</keyword>
<evidence type="ECO:0000256" key="2">
    <source>
        <dbReference type="PROSITE-ProRule" id="PRU00708"/>
    </source>
</evidence>
<dbReference type="Gene3D" id="1.25.40.10">
    <property type="entry name" value="Tetratricopeptide repeat domain"/>
    <property type="match status" value="3"/>
</dbReference>
<reference evidence="3" key="1">
    <citation type="submission" date="2022-04" db="EMBL/GenBank/DDBJ databases">
        <title>Carnegiea gigantea Genome sequencing and assembly v2.</title>
        <authorList>
            <person name="Copetti D."/>
            <person name="Sanderson M.J."/>
            <person name="Burquez A."/>
            <person name="Wojciechowski M.F."/>
        </authorList>
    </citation>
    <scope>NUCLEOTIDE SEQUENCE</scope>
    <source>
        <strain evidence="3">SGP5-SGP5p</strain>
        <tissue evidence="3">Aerial part</tissue>
    </source>
</reference>
<proteinExistence type="predicted"/>
<dbReference type="InterPro" id="IPR002885">
    <property type="entry name" value="PPR_rpt"/>
</dbReference>
<dbReference type="Proteomes" id="UP001153076">
    <property type="component" value="Unassembled WGS sequence"/>
</dbReference>
<keyword evidence="1" id="KW-0677">Repeat</keyword>
<feature type="repeat" description="PPR" evidence="2">
    <location>
        <begin position="181"/>
        <end position="215"/>
    </location>
</feature>
<dbReference type="Pfam" id="PF01535">
    <property type="entry name" value="PPR"/>
    <property type="match status" value="3"/>
</dbReference>
<protein>
    <recommendedName>
        <fullName evidence="5">Pentatricopeptide repeat-containing protein</fullName>
    </recommendedName>
</protein>
<dbReference type="PANTHER" id="PTHR47926">
    <property type="entry name" value="PENTATRICOPEPTIDE REPEAT-CONTAINING PROTEIN"/>
    <property type="match status" value="1"/>
</dbReference>
<dbReference type="InterPro" id="IPR011990">
    <property type="entry name" value="TPR-like_helical_dom_sf"/>
</dbReference>
<dbReference type="NCBIfam" id="TIGR00756">
    <property type="entry name" value="PPR"/>
    <property type="match status" value="6"/>
</dbReference>
<dbReference type="AlphaFoldDB" id="A0A9Q1KI39"/>
<dbReference type="OrthoDB" id="185373at2759"/>
<dbReference type="EMBL" id="JAKOGI010000088">
    <property type="protein sequence ID" value="KAJ8444791.1"/>
    <property type="molecule type" value="Genomic_DNA"/>
</dbReference>
<evidence type="ECO:0000313" key="4">
    <source>
        <dbReference type="Proteomes" id="UP001153076"/>
    </source>
</evidence>
<feature type="repeat" description="PPR" evidence="2">
    <location>
        <begin position="243"/>
        <end position="277"/>
    </location>
</feature>
<sequence length="472" mass="52259">MTCTFGWPKKEPHPSAATISCPDGHRGSTQAFMASCVSCTFDSPSSPNFNPHPLLQRCTNYKHLTQIHARVIRSDLPHDDLLCTRLLSLYASYGRLYCATSIFNQMQSPSTFAWNLMIRGHTISGSSRLALVLYILMLCSGVSPDKFTIPFVVKACAAACAIEKGKEVHALAIKTGYYGKDMFVKNTLLDMYLKCGDLGLARQVFDEMSVKNVISWTTMLAGLVSYGEGDSARRLFDQMPERNVVSWTAMIDGYVTKGRPQEAFELFSKMQMEGVKPNEFTLVCLLRACTQLGSITLGARVHDYALKNGFELGVYLGTALVDMYSKCGSLGEARKVFDMMRKRSLATWNSMITSLGVHGCGEEALALFERMTEKNMVPDAITFVGVLSACVQTRKVDEDHDKKGTPLCRKQKLKICRSNEENAIMKLAPTPVYLSAKVEHTHTELMSWLKARFLISMSTSEKAAISAATRGA</sequence>
<evidence type="ECO:0000313" key="3">
    <source>
        <dbReference type="EMBL" id="KAJ8444791.1"/>
    </source>
</evidence>
<organism evidence="3 4">
    <name type="scientific">Carnegiea gigantea</name>
    <dbReference type="NCBI Taxonomy" id="171969"/>
    <lineage>
        <taxon>Eukaryota</taxon>
        <taxon>Viridiplantae</taxon>
        <taxon>Streptophyta</taxon>
        <taxon>Embryophyta</taxon>
        <taxon>Tracheophyta</taxon>
        <taxon>Spermatophyta</taxon>
        <taxon>Magnoliopsida</taxon>
        <taxon>eudicotyledons</taxon>
        <taxon>Gunneridae</taxon>
        <taxon>Pentapetalae</taxon>
        <taxon>Caryophyllales</taxon>
        <taxon>Cactineae</taxon>
        <taxon>Cactaceae</taxon>
        <taxon>Cactoideae</taxon>
        <taxon>Echinocereeae</taxon>
        <taxon>Carnegiea</taxon>
    </lineage>
</organism>
<gene>
    <name evidence="3" type="ORF">Cgig2_032116</name>
</gene>
<name>A0A9Q1KI39_9CARY</name>
<dbReference type="PANTHER" id="PTHR47926:SF359">
    <property type="entry name" value="PENTACOTRIPEPTIDE-REPEAT REGION OF PRORP DOMAIN-CONTAINING PROTEIN"/>
    <property type="match status" value="1"/>
</dbReference>
<dbReference type="FunFam" id="1.25.40.10:FF:000344">
    <property type="entry name" value="Pentatricopeptide repeat-containing protein"/>
    <property type="match status" value="1"/>
</dbReference>
<dbReference type="PROSITE" id="PS51375">
    <property type="entry name" value="PPR"/>
    <property type="match status" value="4"/>
</dbReference>
<accession>A0A9Q1KI39</accession>